<evidence type="ECO:0000256" key="5">
    <source>
        <dbReference type="ARBA" id="ARBA00022833"/>
    </source>
</evidence>
<dbReference type="CTD" id="84289"/>
<feature type="binding site" evidence="9">
    <location>
        <position position="262"/>
    </location>
    <ligand>
        <name>Zn(2+)</name>
        <dbReference type="ChEBI" id="CHEBI:29105"/>
        <label>1</label>
    </ligand>
</feature>
<proteinExistence type="inferred from homology"/>
<dbReference type="CDD" id="cd16859">
    <property type="entry name" value="ING_ING4_5"/>
    <property type="match status" value="1"/>
</dbReference>
<evidence type="ECO:0000256" key="11">
    <source>
        <dbReference type="RuleBase" id="RU361213"/>
    </source>
</evidence>
<feature type="binding site" evidence="9">
    <location>
        <position position="237"/>
    </location>
    <ligand>
        <name>Zn(2+)</name>
        <dbReference type="ChEBI" id="CHEBI:29105"/>
        <label>1</label>
    </ligand>
</feature>
<dbReference type="InterPro" id="IPR019786">
    <property type="entry name" value="Zinc_finger_PHD-type_CS"/>
</dbReference>
<evidence type="ECO:0000256" key="4">
    <source>
        <dbReference type="ARBA" id="ARBA00022771"/>
    </source>
</evidence>
<keyword evidence="5 9" id="KW-0862">Zinc</keyword>
<dbReference type="InterPro" id="IPR024610">
    <property type="entry name" value="ING_N_histone-binding"/>
</dbReference>
<dbReference type="GO" id="GO:0010698">
    <property type="term" value="F:acetyltransferase activator activity"/>
    <property type="evidence" value="ECO:0007669"/>
    <property type="project" value="EnsemblMetazoa"/>
</dbReference>
<feature type="compositionally biased region" description="Basic residues" evidence="12">
    <location>
        <begin position="131"/>
        <end position="149"/>
    </location>
</feature>
<dbReference type="Gene3D" id="6.10.140.1740">
    <property type="match status" value="1"/>
</dbReference>
<dbReference type="PROSITE" id="PS01359">
    <property type="entry name" value="ZF_PHD_1"/>
    <property type="match status" value="1"/>
</dbReference>
<feature type="binding site" evidence="9">
    <location>
        <position position="259"/>
    </location>
    <ligand>
        <name>Zn(2+)</name>
        <dbReference type="ChEBI" id="CHEBI:29105"/>
        <label>1</label>
    </ligand>
</feature>
<reference evidence="14 15" key="1">
    <citation type="journal article" date="2007" name="Nature">
        <title>Evolution of genes and genomes on the Drosophila phylogeny.</title>
        <authorList>
            <consortium name="Drosophila 12 Genomes Consortium"/>
            <person name="Clark A.G."/>
            <person name="Eisen M.B."/>
            <person name="Smith D.R."/>
            <person name="Bergman C.M."/>
            <person name="Oliver B."/>
            <person name="Markow T.A."/>
            <person name="Kaufman T.C."/>
            <person name="Kellis M."/>
            <person name="Gelbart W."/>
            <person name="Iyer V.N."/>
            <person name="Pollard D.A."/>
            <person name="Sackton T.B."/>
            <person name="Larracuente A.M."/>
            <person name="Singh N.D."/>
            <person name="Abad J.P."/>
            <person name="Abt D.N."/>
            <person name="Adryan B."/>
            <person name="Aguade M."/>
            <person name="Akashi H."/>
            <person name="Anderson W.W."/>
            <person name="Aquadro C.F."/>
            <person name="Ardell D.H."/>
            <person name="Arguello R."/>
            <person name="Artieri C.G."/>
            <person name="Barbash D.A."/>
            <person name="Barker D."/>
            <person name="Barsanti P."/>
            <person name="Batterham P."/>
            <person name="Batzoglou S."/>
            <person name="Begun D."/>
            <person name="Bhutkar A."/>
            <person name="Blanco E."/>
            <person name="Bosak S.A."/>
            <person name="Bradley R.K."/>
            <person name="Brand A.D."/>
            <person name="Brent M.R."/>
            <person name="Brooks A.N."/>
            <person name="Brown R.H."/>
            <person name="Butlin R.K."/>
            <person name="Caggese C."/>
            <person name="Calvi B.R."/>
            <person name="Bernardo de Carvalho A."/>
            <person name="Caspi A."/>
            <person name="Castrezana S."/>
            <person name="Celniker S.E."/>
            <person name="Chang J.L."/>
            <person name="Chapple C."/>
            <person name="Chatterji S."/>
            <person name="Chinwalla A."/>
            <person name="Civetta A."/>
            <person name="Clifton S.W."/>
            <person name="Comeron J.M."/>
            <person name="Costello J.C."/>
            <person name="Coyne J.A."/>
            <person name="Daub J."/>
            <person name="David R.G."/>
            <person name="Delcher A.L."/>
            <person name="Delehaunty K."/>
            <person name="Do C.B."/>
            <person name="Ebling H."/>
            <person name="Edwards K."/>
            <person name="Eickbush T."/>
            <person name="Evans J.D."/>
            <person name="Filipski A."/>
            <person name="Findeiss S."/>
            <person name="Freyhult E."/>
            <person name="Fulton L."/>
            <person name="Fulton R."/>
            <person name="Garcia A.C."/>
            <person name="Gardiner A."/>
            <person name="Garfield D.A."/>
            <person name="Garvin B.E."/>
            <person name="Gibson G."/>
            <person name="Gilbert D."/>
            <person name="Gnerre S."/>
            <person name="Godfrey J."/>
            <person name="Good R."/>
            <person name="Gotea V."/>
            <person name="Gravely B."/>
            <person name="Greenberg A.J."/>
            <person name="Griffiths-Jones S."/>
            <person name="Gross S."/>
            <person name="Guigo R."/>
            <person name="Gustafson E.A."/>
            <person name="Haerty W."/>
            <person name="Hahn M.W."/>
            <person name="Halligan D.L."/>
            <person name="Halpern A.L."/>
            <person name="Halter G.M."/>
            <person name="Han M.V."/>
            <person name="Heger A."/>
            <person name="Hillier L."/>
            <person name="Hinrichs A.S."/>
            <person name="Holmes I."/>
            <person name="Hoskins R.A."/>
            <person name="Hubisz M.J."/>
            <person name="Hultmark D."/>
            <person name="Huntley M.A."/>
            <person name="Jaffe D.B."/>
            <person name="Jagadeeshan S."/>
            <person name="Jeck W.R."/>
            <person name="Johnson J."/>
            <person name="Jones C.D."/>
            <person name="Jordan W.C."/>
            <person name="Karpen G.H."/>
            <person name="Kataoka E."/>
            <person name="Keightley P.D."/>
            <person name="Kheradpour P."/>
            <person name="Kirkness E.F."/>
            <person name="Koerich L.B."/>
            <person name="Kristiansen K."/>
            <person name="Kudrna D."/>
            <person name="Kulathinal R.J."/>
            <person name="Kumar S."/>
            <person name="Kwok R."/>
            <person name="Lander E."/>
            <person name="Langley C.H."/>
            <person name="Lapoint R."/>
            <person name="Lazzaro B.P."/>
            <person name="Lee S.J."/>
            <person name="Levesque L."/>
            <person name="Li R."/>
            <person name="Lin C.F."/>
            <person name="Lin M.F."/>
            <person name="Lindblad-Toh K."/>
            <person name="Llopart A."/>
            <person name="Long M."/>
            <person name="Low L."/>
            <person name="Lozovsky E."/>
            <person name="Lu J."/>
            <person name="Luo M."/>
            <person name="Machado C.A."/>
            <person name="Makalowski W."/>
            <person name="Marzo M."/>
            <person name="Matsuda M."/>
            <person name="Matzkin L."/>
            <person name="McAllister B."/>
            <person name="McBride C.S."/>
            <person name="McKernan B."/>
            <person name="McKernan K."/>
            <person name="Mendez-Lago M."/>
            <person name="Minx P."/>
            <person name="Mollenhauer M.U."/>
            <person name="Montooth K."/>
            <person name="Mount S.M."/>
            <person name="Mu X."/>
            <person name="Myers E."/>
            <person name="Negre B."/>
            <person name="Newfeld S."/>
            <person name="Nielsen R."/>
            <person name="Noor M.A."/>
            <person name="O'Grady P."/>
            <person name="Pachter L."/>
            <person name="Papaceit M."/>
            <person name="Parisi M.J."/>
            <person name="Parisi M."/>
            <person name="Parts L."/>
            <person name="Pedersen J.S."/>
            <person name="Pesole G."/>
            <person name="Phillippy A.M."/>
            <person name="Ponting C.P."/>
            <person name="Pop M."/>
            <person name="Porcelli D."/>
            <person name="Powell J.R."/>
            <person name="Prohaska S."/>
            <person name="Pruitt K."/>
            <person name="Puig M."/>
            <person name="Quesneville H."/>
            <person name="Ram K.R."/>
            <person name="Rand D."/>
            <person name="Rasmussen M.D."/>
            <person name="Reed L.K."/>
            <person name="Reenan R."/>
            <person name="Reily A."/>
            <person name="Remington K.A."/>
            <person name="Rieger T.T."/>
            <person name="Ritchie M.G."/>
            <person name="Robin C."/>
            <person name="Rogers Y.H."/>
            <person name="Rohde C."/>
            <person name="Rozas J."/>
            <person name="Rubenfield M.J."/>
            <person name="Ruiz A."/>
            <person name="Russo S."/>
            <person name="Salzberg S.L."/>
            <person name="Sanchez-Gracia A."/>
            <person name="Saranga D.J."/>
            <person name="Sato H."/>
            <person name="Schaeffer S.W."/>
            <person name="Schatz M.C."/>
            <person name="Schlenke T."/>
            <person name="Schwartz R."/>
            <person name="Segarra C."/>
            <person name="Singh R.S."/>
            <person name="Sirot L."/>
            <person name="Sirota M."/>
            <person name="Sisneros N.B."/>
            <person name="Smith C.D."/>
            <person name="Smith T.F."/>
            <person name="Spieth J."/>
            <person name="Stage D.E."/>
            <person name="Stark A."/>
            <person name="Stephan W."/>
            <person name="Strausberg R.L."/>
            <person name="Strempel S."/>
            <person name="Sturgill D."/>
            <person name="Sutton G."/>
            <person name="Sutton G.G."/>
            <person name="Tao W."/>
            <person name="Teichmann S."/>
            <person name="Tobari Y.N."/>
            <person name="Tomimura Y."/>
            <person name="Tsolas J.M."/>
            <person name="Valente V.L."/>
            <person name="Venter E."/>
            <person name="Venter J.C."/>
            <person name="Vicario S."/>
            <person name="Vieira F.G."/>
            <person name="Vilella A.J."/>
            <person name="Villasante A."/>
            <person name="Walenz B."/>
            <person name="Wang J."/>
            <person name="Wasserman M."/>
            <person name="Watts T."/>
            <person name="Wilson D."/>
            <person name="Wilson R.K."/>
            <person name="Wing R.A."/>
            <person name="Wolfner M.F."/>
            <person name="Wong A."/>
            <person name="Wong G.K."/>
            <person name="Wu C.I."/>
            <person name="Wu G."/>
            <person name="Yamamoto D."/>
            <person name="Yang H.P."/>
            <person name="Yang S.P."/>
            <person name="Yorke J.A."/>
            <person name="Yoshida K."/>
            <person name="Zdobnov E."/>
            <person name="Zhang P."/>
            <person name="Zhang Y."/>
            <person name="Zimin A.V."/>
            <person name="Baldwin J."/>
            <person name="Abdouelleil A."/>
            <person name="Abdulkadir J."/>
            <person name="Abebe A."/>
            <person name="Abera B."/>
            <person name="Abreu J."/>
            <person name="Acer S.C."/>
            <person name="Aftuck L."/>
            <person name="Alexander A."/>
            <person name="An P."/>
            <person name="Anderson E."/>
            <person name="Anderson S."/>
            <person name="Arachi H."/>
            <person name="Azer M."/>
            <person name="Bachantsang P."/>
            <person name="Barry A."/>
            <person name="Bayul T."/>
            <person name="Berlin A."/>
            <person name="Bessette D."/>
            <person name="Bloom T."/>
            <person name="Blye J."/>
            <person name="Boguslavskiy L."/>
            <person name="Bonnet C."/>
            <person name="Boukhgalter B."/>
            <person name="Bourzgui I."/>
            <person name="Brown A."/>
            <person name="Cahill P."/>
            <person name="Channer S."/>
            <person name="Cheshatsang Y."/>
            <person name="Chuda L."/>
            <person name="Citroen M."/>
            <person name="Collymore A."/>
            <person name="Cooke P."/>
            <person name="Costello M."/>
            <person name="D'Aco K."/>
            <person name="Daza R."/>
            <person name="De Haan G."/>
            <person name="DeGray S."/>
            <person name="DeMaso C."/>
            <person name="Dhargay N."/>
            <person name="Dooley K."/>
            <person name="Dooley E."/>
            <person name="Doricent M."/>
            <person name="Dorje P."/>
            <person name="Dorjee K."/>
            <person name="Dupes A."/>
            <person name="Elong R."/>
            <person name="Falk J."/>
            <person name="Farina A."/>
            <person name="Faro S."/>
            <person name="Ferguson D."/>
            <person name="Fisher S."/>
            <person name="Foley C.D."/>
            <person name="Franke A."/>
            <person name="Friedrich D."/>
            <person name="Gadbois L."/>
            <person name="Gearin G."/>
            <person name="Gearin C.R."/>
            <person name="Giannoukos G."/>
            <person name="Goode T."/>
            <person name="Graham J."/>
            <person name="Grandbois E."/>
            <person name="Grewal S."/>
            <person name="Gyaltsen K."/>
            <person name="Hafez N."/>
            <person name="Hagos B."/>
            <person name="Hall J."/>
            <person name="Henson C."/>
            <person name="Hollinger A."/>
            <person name="Honan T."/>
            <person name="Huard M.D."/>
            <person name="Hughes L."/>
            <person name="Hurhula B."/>
            <person name="Husby M.E."/>
            <person name="Kamat A."/>
            <person name="Kanga B."/>
            <person name="Kashin S."/>
            <person name="Khazanovich D."/>
            <person name="Kisner P."/>
            <person name="Lance K."/>
            <person name="Lara M."/>
            <person name="Lee W."/>
            <person name="Lennon N."/>
            <person name="Letendre F."/>
            <person name="LeVine R."/>
            <person name="Lipovsky A."/>
            <person name="Liu X."/>
            <person name="Liu J."/>
            <person name="Liu S."/>
            <person name="Lokyitsang T."/>
            <person name="Lokyitsang Y."/>
            <person name="Lubonja R."/>
            <person name="Lui A."/>
            <person name="MacDonald P."/>
            <person name="Magnisalis V."/>
            <person name="Maru K."/>
            <person name="Matthews C."/>
            <person name="McCusker W."/>
            <person name="McDonough S."/>
            <person name="Mehta T."/>
            <person name="Meldrim J."/>
            <person name="Meneus L."/>
            <person name="Mihai O."/>
            <person name="Mihalev A."/>
            <person name="Mihova T."/>
            <person name="Mittelman R."/>
            <person name="Mlenga V."/>
            <person name="Montmayeur A."/>
            <person name="Mulrain L."/>
            <person name="Navidi A."/>
            <person name="Naylor J."/>
            <person name="Negash T."/>
            <person name="Nguyen T."/>
            <person name="Nguyen N."/>
            <person name="Nicol R."/>
            <person name="Norbu C."/>
            <person name="Norbu N."/>
            <person name="Novod N."/>
            <person name="O'Neill B."/>
            <person name="Osman S."/>
            <person name="Markiewicz E."/>
            <person name="Oyono O.L."/>
            <person name="Patti C."/>
            <person name="Phunkhang P."/>
            <person name="Pierre F."/>
            <person name="Priest M."/>
            <person name="Raghuraman S."/>
            <person name="Rege F."/>
            <person name="Reyes R."/>
            <person name="Rise C."/>
            <person name="Rogov P."/>
            <person name="Ross K."/>
            <person name="Ryan E."/>
            <person name="Settipalli S."/>
            <person name="Shea T."/>
            <person name="Sherpa N."/>
            <person name="Shi L."/>
            <person name="Shih D."/>
            <person name="Sparrow T."/>
            <person name="Spaulding J."/>
            <person name="Stalker J."/>
            <person name="Stange-Thomann N."/>
            <person name="Stavropoulos S."/>
            <person name="Stone C."/>
            <person name="Strader C."/>
            <person name="Tesfaye S."/>
            <person name="Thomson T."/>
            <person name="Thoulutsang Y."/>
            <person name="Thoulutsang D."/>
            <person name="Topham K."/>
            <person name="Topping I."/>
            <person name="Tsamla T."/>
            <person name="Vassiliev H."/>
            <person name="Vo A."/>
            <person name="Wangchuk T."/>
            <person name="Wangdi T."/>
            <person name="Weiand M."/>
            <person name="Wilkinson J."/>
            <person name="Wilson A."/>
            <person name="Yadav S."/>
            <person name="Young G."/>
            <person name="Yu Q."/>
            <person name="Zembek L."/>
            <person name="Zhong D."/>
            <person name="Zimmer A."/>
            <person name="Zwirko Z."/>
            <person name="Jaffe D.B."/>
            <person name="Alvarez P."/>
            <person name="Brockman W."/>
            <person name="Butler J."/>
            <person name="Chin C."/>
            <person name="Gnerre S."/>
            <person name="Grabherr M."/>
            <person name="Kleber M."/>
            <person name="Mauceli E."/>
            <person name="MacCallum I."/>
        </authorList>
    </citation>
    <scope>NUCLEOTIDE SEQUENCE [LARGE SCALE GENOMIC DNA]</scope>
    <source>
        <strain evidence="15">Tucson 14024-0371.13</strain>
    </source>
</reference>
<feature type="binding site" evidence="9">
    <location>
        <position position="275"/>
    </location>
    <ligand>
        <name>Zn(2+)</name>
        <dbReference type="ChEBI" id="CHEBI:29105"/>
        <label>2</label>
    </ligand>
</feature>
<evidence type="ECO:0000256" key="2">
    <source>
        <dbReference type="ARBA" id="ARBA00010210"/>
    </source>
</evidence>
<dbReference type="SMR" id="A0A0P8ZHY9"/>
<dbReference type="InterPro" id="IPR013083">
    <property type="entry name" value="Znf_RING/FYVE/PHD"/>
</dbReference>
<evidence type="ECO:0000256" key="7">
    <source>
        <dbReference type="ARBA" id="ARBA00023242"/>
    </source>
</evidence>
<dbReference type="InterPro" id="IPR019787">
    <property type="entry name" value="Znf_PHD-finger"/>
</dbReference>
<feature type="region of interest" description="Disordered" evidence="12">
    <location>
        <begin position="116"/>
        <end position="224"/>
    </location>
</feature>
<dbReference type="PROSITE" id="PS50016">
    <property type="entry name" value="ZF_PHD_2"/>
    <property type="match status" value="1"/>
</dbReference>
<dbReference type="SMART" id="SM00249">
    <property type="entry name" value="PHD"/>
    <property type="match status" value="1"/>
</dbReference>
<evidence type="ECO:0000313" key="15">
    <source>
        <dbReference type="Proteomes" id="UP000007801"/>
    </source>
</evidence>
<evidence type="ECO:0000256" key="8">
    <source>
        <dbReference type="PIRSR" id="PIRSR628651-50"/>
    </source>
</evidence>
<dbReference type="CDD" id="cd15586">
    <property type="entry name" value="PHD_ING4_5"/>
    <property type="match status" value="1"/>
</dbReference>
<dbReference type="Proteomes" id="UP000007801">
    <property type="component" value="Unassembled WGS sequence"/>
</dbReference>
<feature type="compositionally biased region" description="Low complexity" evidence="12">
    <location>
        <begin position="160"/>
        <end position="178"/>
    </location>
</feature>
<dbReference type="GO" id="GO:0008270">
    <property type="term" value="F:zinc ion binding"/>
    <property type="evidence" value="ECO:0007669"/>
    <property type="project" value="UniProtKB-KW"/>
</dbReference>
<protein>
    <recommendedName>
        <fullName evidence="11">Inhibitor of growth protein</fullName>
    </recommendedName>
</protein>
<feature type="site" description="Histone H3K4me3 binding" evidence="8">
    <location>
        <position position="245"/>
    </location>
</feature>
<name>A0A0P8ZHY9_DROAN</name>
<dbReference type="FunCoup" id="A0A0P8ZHY9">
    <property type="interactions" value="1046"/>
</dbReference>
<dbReference type="AlphaFoldDB" id="A0A0P8ZHY9"/>
<dbReference type="InterPro" id="IPR028651">
    <property type="entry name" value="ING_fam"/>
</dbReference>
<dbReference type="Pfam" id="PF12998">
    <property type="entry name" value="ING"/>
    <property type="match status" value="1"/>
</dbReference>
<accession>A0A0P8ZHY9</accession>
<evidence type="ECO:0000256" key="3">
    <source>
        <dbReference type="ARBA" id="ARBA00022723"/>
    </source>
</evidence>
<organism evidence="14 15">
    <name type="scientific">Drosophila ananassae</name>
    <name type="common">Fruit fly</name>
    <dbReference type="NCBI Taxonomy" id="7217"/>
    <lineage>
        <taxon>Eukaryota</taxon>
        <taxon>Metazoa</taxon>
        <taxon>Ecdysozoa</taxon>
        <taxon>Arthropoda</taxon>
        <taxon>Hexapoda</taxon>
        <taxon>Insecta</taxon>
        <taxon>Pterygota</taxon>
        <taxon>Neoptera</taxon>
        <taxon>Endopterygota</taxon>
        <taxon>Diptera</taxon>
        <taxon>Brachycera</taxon>
        <taxon>Muscomorpha</taxon>
        <taxon>Ephydroidea</taxon>
        <taxon>Drosophilidae</taxon>
        <taxon>Drosophila</taxon>
        <taxon>Sophophora</taxon>
    </lineage>
</organism>
<comment type="subunit">
    <text evidence="11">Component of an histone acetyltransferase complex. Interacts with H3K4me3 and to a lesser extent with H3K4me2.</text>
</comment>
<dbReference type="GeneID" id="6504335"/>
<keyword evidence="4 10" id="KW-0863">Zinc-finger</keyword>
<dbReference type="GO" id="GO:0006325">
    <property type="term" value="P:chromatin organization"/>
    <property type="evidence" value="ECO:0007669"/>
    <property type="project" value="UniProtKB-KW"/>
</dbReference>
<evidence type="ECO:0000256" key="6">
    <source>
        <dbReference type="ARBA" id="ARBA00022853"/>
    </source>
</evidence>
<feature type="binding site" evidence="9">
    <location>
        <position position="248"/>
    </location>
    <ligand>
        <name>Zn(2+)</name>
        <dbReference type="ChEBI" id="CHEBI:29105"/>
        <label>2</label>
    </ligand>
</feature>
<dbReference type="EMBL" id="CH902624">
    <property type="protein sequence ID" value="KPU74321.1"/>
    <property type="molecule type" value="Genomic_DNA"/>
</dbReference>
<feature type="binding site" evidence="9">
    <location>
        <position position="253"/>
    </location>
    <ligand>
        <name>Zn(2+)</name>
        <dbReference type="ChEBI" id="CHEBI:29105"/>
        <label>2</label>
    </ligand>
</feature>
<feature type="binding site" evidence="9">
    <location>
        <position position="235"/>
    </location>
    <ligand>
        <name>Zn(2+)</name>
        <dbReference type="ChEBI" id="CHEBI:29105"/>
        <label>1</label>
    </ligand>
</feature>
<feature type="site" description="Histone H3K4me3 binding" evidence="8">
    <location>
        <position position="234"/>
    </location>
</feature>
<dbReference type="Gene3D" id="3.30.40.10">
    <property type="entry name" value="Zinc/RING finger domain, C3HC4 (zinc finger)"/>
    <property type="match status" value="1"/>
</dbReference>
<keyword evidence="6 11" id="KW-0156">Chromatin regulator</keyword>
<keyword evidence="7 11" id="KW-0539">Nucleus</keyword>
<dbReference type="InterPro" id="IPR001965">
    <property type="entry name" value="Znf_PHD"/>
</dbReference>
<evidence type="ECO:0000256" key="9">
    <source>
        <dbReference type="PIRSR" id="PIRSR628651-51"/>
    </source>
</evidence>
<dbReference type="InterPro" id="IPR011011">
    <property type="entry name" value="Znf_FYVE_PHD"/>
</dbReference>
<dbReference type="STRING" id="7217.A0A0P8ZHY9"/>
<dbReference type="PANTHER" id="PTHR10333">
    <property type="entry name" value="INHIBITOR OF GROWTH PROTEIN"/>
    <property type="match status" value="1"/>
</dbReference>
<evidence type="ECO:0000259" key="13">
    <source>
        <dbReference type="PROSITE" id="PS50016"/>
    </source>
</evidence>
<dbReference type="InParanoid" id="A0A0P8ZHY9"/>
<evidence type="ECO:0000313" key="14">
    <source>
        <dbReference type="EMBL" id="KPU74321.1"/>
    </source>
</evidence>
<feature type="site" description="Histone H3K4me3 binding" evidence="8">
    <location>
        <position position="249"/>
    </location>
</feature>
<dbReference type="FunFam" id="3.30.40.10:FF:000016">
    <property type="entry name" value="Inhibitor of growth protein"/>
    <property type="match status" value="1"/>
</dbReference>
<dbReference type="SUPFAM" id="SSF57903">
    <property type="entry name" value="FYVE/PHD zinc finger"/>
    <property type="match status" value="1"/>
</dbReference>
<dbReference type="GO" id="GO:0070776">
    <property type="term" value="C:MOZ/MORF histone acetyltransferase complex"/>
    <property type="evidence" value="ECO:0007669"/>
    <property type="project" value="EnsemblMetazoa"/>
</dbReference>
<dbReference type="SMART" id="SM01408">
    <property type="entry name" value="ING"/>
    <property type="match status" value="1"/>
</dbReference>
<dbReference type="OrthoDB" id="5411773at2759"/>
<dbReference type="PANTHER" id="PTHR10333:SF42">
    <property type="entry name" value="INHIBITOR OF GROWTH PROTEIN 5"/>
    <property type="match status" value="1"/>
</dbReference>
<dbReference type="GO" id="GO:0005634">
    <property type="term" value="C:nucleus"/>
    <property type="evidence" value="ECO:0007669"/>
    <property type="project" value="UniProtKB-SubCell"/>
</dbReference>
<comment type="domain">
    <text evidence="11">The PHD-type zinc finger mediates the binding to H3K4me3.</text>
</comment>
<comment type="function">
    <text evidence="11">Component of an histone acetyltransferase complex.</text>
</comment>
<evidence type="ECO:0000256" key="1">
    <source>
        <dbReference type="ARBA" id="ARBA00004123"/>
    </source>
</evidence>
<evidence type="ECO:0000256" key="10">
    <source>
        <dbReference type="PROSITE-ProRule" id="PRU00146"/>
    </source>
</evidence>
<comment type="subcellular location">
    <subcellularLocation>
        <location evidence="1 11">Nucleus</location>
    </subcellularLocation>
</comment>
<keyword evidence="15" id="KW-1185">Reference proteome</keyword>
<comment type="similarity">
    <text evidence="2 11">Belongs to the ING family.</text>
</comment>
<feature type="binding site" evidence="9">
    <location>
        <position position="278"/>
    </location>
    <ligand>
        <name>Zn(2+)</name>
        <dbReference type="ChEBI" id="CHEBI:29105"/>
        <label>2</label>
    </ligand>
</feature>
<dbReference type="GO" id="GO:0006355">
    <property type="term" value="P:regulation of DNA-templated transcription"/>
    <property type="evidence" value="ECO:0007669"/>
    <property type="project" value="TreeGrafter"/>
</dbReference>
<keyword evidence="3 9" id="KW-0479">Metal-binding</keyword>
<feature type="domain" description="PHD-type" evidence="13">
    <location>
        <begin position="232"/>
        <end position="281"/>
    </location>
</feature>
<feature type="site" description="Histone H3K4me3 binding" evidence="8">
    <location>
        <position position="257"/>
    </location>
</feature>
<gene>
    <name evidence="14" type="primary">Dana\GF21663</name>
    <name evidence="14" type="synonym">dana_GLEANR_540</name>
    <name evidence="14" type="ORF">GF21663</name>
</gene>
<sequence length="285" mass="32024">MSSAIYLENYLDGLESLPTELERNFKLMRKLDDRAQTAMKSIDSHAKDFMRKLADSGAMGDEERKERLEDIKALFGKAKEYSDDKVQLAIQTYELVDKQIRRLDNDLARFEGEIQEKASSTRAKSEEVVAKKGRKKTKDSKTTGKKKKSASSDEETGRGSNQNNTSVTLNSSSTTGQGTKKKKSKVNQEKDTRKGGVQKKTADVEDSEKESSHTAATHPSDVMDMPVDPNEPTYCLCHQVSYGEMIGCDNPDCPIEWFHFACVGLTTKPKGKWFCPKCTQDRKKK</sequence>
<evidence type="ECO:0000256" key="12">
    <source>
        <dbReference type="SAM" id="MobiDB-lite"/>
    </source>
</evidence>